<sequence length="89" mass="9635">MAGIAHELRTPLTILKANLEGIADGVITPNVEQMSSLTEEVDRLTKLVGELRDLSLLEAGQLQAEFALLDIAQLLREIVGKSKPLASEK</sequence>
<dbReference type="InterPro" id="IPR003661">
    <property type="entry name" value="HisK_dim/P_dom"/>
</dbReference>
<dbReference type="EMBL" id="AKVJ01000053">
    <property type="protein sequence ID" value="EIW16700.1"/>
    <property type="molecule type" value="Genomic_DNA"/>
</dbReference>
<dbReference type="PANTHER" id="PTHR43711">
    <property type="entry name" value="TWO-COMPONENT HISTIDINE KINASE"/>
    <property type="match status" value="1"/>
</dbReference>
<evidence type="ECO:0000256" key="2">
    <source>
        <dbReference type="ARBA" id="ARBA00012438"/>
    </source>
</evidence>
<evidence type="ECO:0000313" key="7">
    <source>
        <dbReference type="EMBL" id="EIW16700.1"/>
    </source>
</evidence>
<dbReference type="SUPFAM" id="SSF47384">
    <property type="entry name" value="Homodimeric domain of signal transducing histidine kinase"/>
    <property type="match status" value="1"/>
</dbReference>
<dbReference type="PROSITE" id="PS50109">
    <property type="entry name" value="HIS_KIN"/>
    <property type="match status" value="1"/>
</dbReference>
<keyword evidence="4 7" id="KW-0418">Kinase</keyword>
<evidence type="ECO:0000256" key="5">
    <source>
        <dbReference type="ARBA" id="ARBA00023012"/>
    </source>
</evidence>
<dbReference type="Pfam" id="PF00512">
    <property type="entry name" value="HisKA"/>
    <property type="match status" value="1"/>
</dbReference>
<dbReference type="SMART" id="SM00388">
    <property type="entry name" value="HisKA"/>
    <property type="match status" value="1"/>
</dbReference>
<dbReference type="RefSeq" id="WP_007936836.1">
    <property type="nucleotide sequence ID" value="NZ_AKVJ01000053.1"/>
</dbReference>
<dbReference type="GO" id="GO:0000155">
    <property type="term" value="F:phosphorelay sensor kinase activity"/>
    <property type="evidence" value="ECO:0007669"/>
    <property type="project" value="InterPro"/>
</dbReference>
<dbReference type="InterPro" id="IPR005467">
    <property type="entry name" value="His_kinase_dom"/>
</dbReference>
<evidence type="ECO:0000256" key="3">
    <source>
        <dbReference type="ARBA" id="ARBA00022679"/>
    </source>
</evidence>
<keyword evidence="5" id="KW-0902">Two-component regulatory system</keyword>
<evidence type="ECO:0000259" key="6">
    <source>
        <dbReference type="PROSITE" id="PS50109"/>
    </source>
</evidence>
<organism evidence="7 8">
    <name type="scientific">Pelosinus fermentans B4</name>
    <dbReference type="NCBI Taxonomy" id="1149862"/>
    <lineage>
        <taxon>Bacteria</taxon>
        <taxon>Bacillati</taxon>
        <taxon>Bacillota</taxon>
        <taxon>Negativicutes</taxon>
        <taxon>Selenomonadales</taxon>
        <taxon>Sporomusaceae</taxon>
        <taxon>Pelosinus</taxon>
    </lineage>
</organism>
<evidence type="ECO:0000256" key="4">
    <source>
        <dbReference type="ARBA" id="ARBA00022777"/>
    </source>
</evidence>
<evidence type="ECO:0000256" key="1">
    <source>
        <dbReference type="ARBA" id="ARBA00000085"/>
    </source>
</evidence>
<evidence type="ECO:0000313" key="8">
    <source>
        <dbReference type="Proteomes" id="UP000004324"/>
    </source>
</evidence>
<dbReference type="Proteomes" id="UP000004324">
    <property type="component" value="Unassembled WGS sequence"/>
</dbReference>
<dbReference type="AlphaFoldDB" id="I8RG33"/>
<proteinExistence type="predicted"/>
<reference evidence="7 8" key="1">
    <citation type="journal article" date="2012" name="J. Bacteriol.">
        <title>Draft Genome Sequences for Two Metal-Reducing Pelosinus fermentans Strains Isolated from a Cr(VI)-Contaminated Site and for Type Strain R7.</title>
        <authorList>
            <person name="Brown S.D."/>
            <person name="Podar M."/>
            <person name="Klingeman D.M."/>
            <person name="Johnson C.M."/>
            <person name="Yang Z.K."/>
            <person name="Utturkar S.M."/>
            <person name="Land M.L."/>
            <person name="Mosher J.J."/>
            <person name="Hurt R.A.Jr."/>
            <person name="Phelps T.J."/>
            <person name="Palumbo A.V."/>
            <person name="Arkin A.P."/>
            <person name="Hazen T.C."/>
            <person name="Elias D.A."/>
        </authorList>
    </citation>
    <scope>NUCLEOTIDE SEQUENCE [LARGE SCALE GENOMIC DNA]</scope>
    <source>
        <strain evidence="7 8">B4</strain>
    </source>
</reference>
<protein>
    <recommendedName>
        <fullName evidence="2">histidine kinase</fullName>
        <ecNumber evidence="2">2.7.13.3</ecNumber>
    </recommendedName>
</protein>
<feature type="domain" description="Histidine kinase" evidence="6">
    <location>
        <begin position="3"/>
        <end position="89"/>
    </location>
</feature>
<dbReference type="InterPro" id="IPR050736">
    <property type="entry name" value="Sensor_HK_Regulatory"/>
</dbReference>
<accession>I8RG33</accession>
<dbReference type="InterPro" id="IPR036097">
    <property type="entry name" value="HisK_dim/P_sf"/>
</dbReference>
<dbReference type="PATRIC" id="fig|1149862.3.peg.3623"/>
<name>I8RG33_9FIRM</name>
<comment type="catalytic activity">
    <reaction evidence="1">
        <text>ATP + protein L-histidine = ADP + protein N-phospho-L-histidine.</text>
        <dbReference type="EC" id="2.7.13.3"/>
    </reaction>
</comment>
<keyword evidence="8" id="KW-1185">Reference proteome</keyword>
<dbReference type="EC" id="2.7.13.3" evidence="2"/>
<gene>
    <name evidence="7" type="ORF">FB4_4673</name>
</gene>
<dbReference type="CDD" id="cd00082">
    <property type="entry name" value="HisKA"/>
    <property type="match status" value="1"/>
</dbReference>
<keyword evidence="3" id="KW-0808">Transferase</keyword>
<dbReference type="Gene3D" id="1.10.287.130">
    <property type="match status" value="1"/>
</dbReference>
<dbReference type="PANTHER" id="PTHR43711:SF1">
    <property type="entry name" value="HISTIDINE KINASE 1"/>
    <property type="match status" value="1"/>
</dbReference>
<comment type="caution">
    <text evidence="7">The sequence shown here is derived from an EMBL/GenBank/DDBJ whole genome shotgun (WGS) entry which is preliminary data.</text>
</comment>